<dbReference type="RefSeq" id="WP_180287720.1">
    <property type="nucleotide sequence ID" value="NZ_JABFFR010000057.1"/>
</dbReference>
<protein>
    <recommendedName>
        <fullName evidence="4">Post-segregation antitoxin CcdA</fullName>
    </recommendedName>
</protein>
<evidence type="ECO:0000313" key="3">
    <source>
        <dbReference type="Proteomes" id="UP000584642"/>
    </source>
</evidence>
<dbReference type="Pfam" id="PF07362">
    <property type="entry name" value="CcdA"/>
    <property type="match status" value="1"/>
</dbReference>
<accession>A0ABX2TMX5</accession>
<gene>
    <name evidence="2" type="ORF">HND93_34885</name>
</gene>
<dbReference type="Proteomes" id="UP000584642">
    <property type="component" value="Unassembled WGS sequence"/>
</dbReference>
<evidence type="ECO:0000313" key="2">
    <source>
        <dbReference type="EMBL" id="NYZ24918.1"/>
    </source>
</evidence>
<reference evidence="2 3" key="1">
    <citation type="submission" date="2020-05" db="EMBL/GenBank/DDBJ databases">
        <title>Azospirillum oleiclasticum sp. nov, a nitrogen-fixing and heavy crude oil-emulsifying bacterium isolated from the crude oil of Yumen Oilfield.</title>
        <authorList>
            <person name="Wu D."/>
            <person name="Cai M."/>
            <person name="Zhang X."/>
        </authorList>
    </citation>
    <scope>NUCLEOTIDE SEQUENCE [LARGE SCALE GENOMIC DNA]</scope>
    <source>
        <strain evidence="2 3">ROY-1-1-2</strain>
    </source>
</reference>
<comment type="caution">
    <text evidence="2">The sequence shown here is derived from an EMBL/GenBank/DDBJ whole genome shotgun (WGS) entry which is preliminary data.</text>
</comment>
<dbReference type="EMBL" id="JABFDB010000047">
    <property type="protein sequence ID" value="NYZ24918.1"/>
    <property type="molecule type" value="Genomic_DNA"/>
</dbReference>
<proteinExistence type="predicted"/>
<keyword evidence="1" id="KW-1277">Toxin-antitoxin system</keyword>
<evidence type="ECO:0008006" key="4">
    <source>
        <dbReference type="Google" id="ProtNLM"/>
    </source>
</evidence>
<dbReference type="InterPro" id="IPR009956">
    <property type="entry name" value="Post-segregation_anti-tox_CcdA"/>
</dbReference>
<sequence length="90" mass="10354">MRITKEAMMRIAAYDATAKKRPTNVSLNEDLLAKAKEMGINISAAAEDGLAKRVQQEYERQMKSRIDRAMDWRNSYYRDDGHPADEFGEL</sequence>
<evidence type="ECO:0000256" key="1">
    <source>
        <dbReference type="ARBA" id="ARBA00022649"/>
    </source>
</evidence>
<name>A0ABX2TMX5_9PROT</name>
<keyword evidence="3" id="KW-1185">Reference proteome</keyword>
<organism evidence="2 3">
    <name type="scientific">Azospirillum oleiclasticum</name>
    <dbReference type="NCBI Taxonomy" id="2735135"/>
    <lineage>
        <taxon>Bacteria</taxon>
        <taxon>Pseudomonadati</taxon>
        <taxon>Pseudomonadota</taxon>
        <taxon>Alphaproteobacteria</taxon>
        <taxon>Rhodospirillales</taxon>
        <taxon>Azospirillaceae</taxon>
        <taxon>Azospirillum</taxon>
    </lineage>
</organism>